<dbReference type="Proteomes" id="UP000678499">
    <property type="component" value="Unassembled WGS sequence"/>
</dbReference>
<dbReference type="GO" id="GO:0003937">
    <property type="term" value="F:IMP cyclohydrolase activity"/>
    <property type="evidence" value="ECO:0007669"/>
    <property type="project" value="InterPro"/>
</dbReference>
<sequence length="326" mass="34663">YLLHAEAGAGEGDGEKGAPVAAAEVVRAELRQRLAVKAFSHTAAYDDAISGYYRQQFDNGRSVVTLRYGMNPHQVPASVFCPPGLPFSVLNGAPGFVNLCDALNAWQLVSELSAATGGTPAAASFKHVSPAGAAVGTPLSPAESQAYLVPDTDVTLLSPLAVAYARARGADRMSSFGDFIALSHPCDEITARFIAKEVSDGIVAPGYFPQALAILEKKKGGKYCVLQVDSDYVPNPMERRTIFGVTLEQKRNDAVINADFFSNVITKNNAISEDALRDMTVATIAAKYTQSNSVVYAYRGQVVGVGAGQQSRIHCTRLAGNKTDNW</sequence>
<dbReference type="AlphaFoldDB" id="A0A7R9BYM3"/>
<evidence type="ECO:0000313" key="2">
    <source>
        <dbReference type="Proteomes" id="UP000678499"/>
    </source>
</evidence>
<dbReference type="Pfam" id="PF01808">
    <property type="entry name" value="AICARFT_IMPCHas"/>
    <property type="match status" value="1"/>
</dbReference>
<dbReference type="InterPro" id="IPR036914">
    <property type="entry name" value="MGS-like_dom_sf"/>
</dbReference>
<name>A0A7R9BYM3_9CRUS</name>
<reference evidence="1" key="1">
    <citation type="submission" date="2020-11" db="EMBL/GenBank/DDBJ databases">
        <authorList>
            <person name="Tran Van P."/>
        </authorList>
    </citation>
    <scope>NUCLEOTIDE SEQUENCE</scope>
</reference>
<dbReference type="FunFam" id="3.40.140.20:FF:000003">
    <property type="entry name" value="Bifunctional purine biosynthesis protein"/>
    <property type="match status" value="1"/>
</dbReference>
<protein>
    <submittedName>
        <fullName evidence="1">Uncharacterized protein</fullName>
    </submittedName>
</protein>
<feature type="non-terminal residue" evidence="1">
    <location>
        <position position="326"/>
    </location>
</feature>
<dbReference type="Gene3D" id="3.40.140.20">
    <property type="match status" value="2"/>
</dbReference>
<organism evidence="1">
    <name type="scientific">Notodromas monacha</name>
    <dbReference type="NCBI Taxonomy" id="399045"/>
    <lineage>
        <taxon>Eukaryota</taxon>
        <taxon>Metazoa</taxon>
        <taxon>Ecdysozoa</taxon>
        <taxon>Arthropoda</taxon>
        <taxon>Crustacea</taxon>
        <taxon>Oligostraca</taxon>
        <taxon>Ostracoda</taxon>
        <taxon>Podocopa</taxon>
        <taxon>Podocopida</taxon>
        <taxon>Cypridocopina</taxon>
        <taxon>Cypridoidea</taxon>
        <taxon>Cyprididae</taxon>
        <taxon>Notodromas</taxon>
    </lineage>
</organism>
<proteinExistence type="predicted"/>
<dbReference type="PANTHER" id="PTHR11692">
    <property type="entry name" value="BIFUNCTIONAL PURINE BIOSYNTHESIS PROTEIN PURH"/>
    <property type="match status" value="1"/>
</dbReference>
<dbReference type="GO" id="GO:0006189">
    <property type="term" value="P:'de novo' IMP biosynthetic process"/>
    <property type="evidence" value="ECO:0007669"/>
    <property type="project" value="TreeGrafter"/>
</dbReference>
<dbReference type="SUPFAM" id="SSF53927">
    <property type="entry name" value="Cytidine deaminase-like"/>
    <property type="match status" value="1"/>
</dbReference>
<dbReference type="GO" id="GO:0005829">
    <property type="term" value="C:cytosol"/>
    <property type="evidence" value="ECO:0007669"/>
    <property type="project" value="TreeGrafter"/>
</dbReference>
<dbReference type="PANTHER" id="PTHR11692:SF0">
    <property type="entry name" value="BIFUNCTIONAL PURINE BIOSYNTHESIS PROTEIN ATIC"/>
    <property type="match status" value="1"/>
</dbReference>
<dbReference type="InterPro" id="IPR002695">
    <property type="entry name" value="PurH-like"/>
</dbReference>
<dbReference type="OrthoDB" id="6017153at2759"/>
<dbReference type="SMART" id="SM00798">
    <property type="entry name" value="AICARFT_IMPCHas"/>
    <property type="match status" value="1"/>
</dbReference>
<dbReference type="GO" id="GO:0004643">
    <property type="term" value="F:phosphoribosylaminoimidazolecarboxamide formyltransferase activity"/>
    <property type="evidence" value="ECO:0007669"/>
    <property type="project" value="InterPro"/>
</dbReference>
<gene>
    <name evidence="1" type="ORF">NMOB1V02_LOCUS11652</name>
</gene>
<keyword evidence="2" id="KW-1185">Reference proteome</keyword>
<dbReference type="Gene3D" id="3.40.50.1380">
    <property type="entry name" value="Methylglyoxal synthase-like domain"/>
    <property type="match status" value="1"/>
</dbReference>
<evidence type="ECO:0000313" key="1">
    <source>
        <dbReference type="EMBL" id="CAD7284044.1"/>
    </source>
</evidence>
<dbReference type="InterPro" id="IPR024051">
    <property type="entry name" value="AICAR_Tfase_dup_dom_sf"/>
</dbReference>
<dbReference type="InterPro" id="IPR016193">
    <property type="entry name" value="Cytidine_deaminase-like"/>
</dbReference>
<dbReference type="EMBL" id="CAJPEX010006775">
    <property type="protein sequence ID" value="CAG0924196.1"/>
    <property type="molecule type" value="Genomic_DNA"/>
</dbReference>
<dbReference type="EMBL" id="OA888812">
    <property type="protein sequence ID" value="CAD7284044.1"/>
    <property type="molecule type" value="Genomic_DNA"/>
</dbReference>
<feature type="non-terminal residue" evidence="1">
    <location>
        <position position="1"/>
    </location>
</feature>
<accession>A0A7R9BYM3</accession>